<evidence type="ECO:0000313" key="1">
    <source>
        <dbReference type="EMBL" id="GBM89423.1"/>
    </source>
</evidence>
<proteinExistence type="predicted"/>
<accession>A0A4Y2JGI0</accession>
<dbReference type="EMBL" id="BGPR01003538">
    <property type="protein sequence ID" value="GBM89423.1"/>
    <property type="molecule type" value="Genomic_DNA"/>
</dbReference>
<gene>
    <name evidence="1" type="ORF">AVEN_153445_1</name>
</gene>
<organism evidence="1 2">
    <name type="scientific">Araneus ventricosus</name>
    <name type="common">Orbweaver spider</name>
    <name type="synonym">Epeira ventricosa</name>
    <dbReference type="NCBI Taxonomy" id="182803"/>
    <lineage>
        <taxon>Eukaryota</taxon>
        <taxon>Metazoa</taxon>
        <taxon>Ecdysozoa</taxon>
        <taxon>Arthropoda</taxon>
        <taxon>Chelicerata</taxon>
        <taxon>Arachnida</taxon>
        <taxon>Araneae</taxon>
        <taxon>Araneomorphae</taxon>
        <taxon>Entelegynae</taxon>
        <taxon>Araneoidea</taxon>
        <taxon>Araneidae</taxon>
        <taxon>Araneus</taxon>
    </lineage>
</organism>
<evidence type="ECO:0000313" key="2">
    <source>
        <dbReference type="Proteomes" id="UP000499080"/>
    </source>
</evidence>
<dbReference type="OrthoDB" id="6511622at2759"/>
<protein>
    <submittedName>
        <fullName evidence="1">Uncharacterized protein</fullName>
    </submittedName>
</protein>
<dbReference type="AlphaFoldDB" id="A0A4Y2JGI0"/>
<reference evidence="1 2" key="1">
    <citation type="journal article" date="2019" name="Sci. Rep.">
        <title>Orb-weaving spider Araneus ventricosus genome elucidates the spidroin gene catalogue.</title>
        <authorList>
            <person name="Kono N."/>
            <person name="Nakamura H."/>
            <person name="Ohtoshi R."/>
            <person name="Moran D.A.P."/>
            <person name="Shinohara A."/>
            <person name="Yoshida Y."/>
            <person name="Fujiwara M."/>
            <person name="Mori M."/>
            <person name="Tomita M."/>
            <person name="Arakawa K."/>
        </authorList>
    </citation>
    <scope>NUCLEOTIDE SEQUENCE [LARGE SCALE GENOMIC DNA]</scope>
</reference>
<comment type="caution">
    <text evidence="1">The sequence shown here is derived from an EMBL/GenBank/DDBJ whole genome shotgun (WGS) entry which is preliminary data.</text>
</comment>
<dbReference type="Proteomes" id="UP000499080">
    <property type="component" value="Unassembled WGS sequence"/>
</dbReference>
<name>A0A4Y2JGI0_ARAVE</name>
<sequence>MNIYVVHDDAQSADLNIGRPWLDFPHIAYAKIGKRVHIGYRKDELIRNFPIDEEVNPVCLKRLETPQNNDFLLKINAYYDKEKSGKLLFRKGEIVVVIRNPKAAGESTQTQPGYRGPMVVTEIPPSDTYRISLLDPSNGRLYATTAHVSELKAWRSWNEDDYNSSENSDDELGM</sequence>
<keyword evidence="2" id="KW-1185">Reference proteome</keyword>